<dbReference type="Pfam" id="PF05741">
    <property type="entry name" value="zf-nanos"/>
    <property type="match status" value="1"/>
</dbReference>
<accession>A0AAN9ZA95</accession>
<dbReference type="InterPro" id="IPR038129">
    <property type="entry name" value="Nanos_sf"/>
</dbReference>
<keyword evidence="12" id="KW-1185">Reference proteome</keyword>
<dbReference type="PROSITE" id="PS51522">
    <property type="entry name" value="ZF_NANOS"/>
    <property type="match status" value="1"/>
</dbReference>
<dbReference type="Proteomes" id="UP001378592">
    <property type="component" value="Unassembled WGS sequence"/>
</dbReference>
<organism evidence="11 12">
    <name type="scientific">Gryllus longicercus</name>
    <dbReference type="NCBI Taxonomy" id="2509291"/>
    <lineage>
        <taxon>Eukaryota</taxon>
        <taxon>Metazoa</taxon>
        <taxon>Ecdysozoa</taxon>
        <taxon>Arthropoda</taxon>
        <taxon>Hexapoda</taxon>
        <taxon>Insecta</taxon>
        <taxon>Pterygota</taxon>
        <taxon>Neoptera</taxon>
        <taxon>Polyneoptera</taxon>
        <taxon>Orthoptera</taxon>
        <taxon>Ensifera</taxon>
        <taxon>Gryllidea</taxon>
        <taxon>Grylloidea</taxon>
        <taxon>Gryllidae</taxon>
        <taxon>Gryllinae</taxon>
        <taxon>Gryllus</taxon>
    </lineage>
</organism>
<dbReference type="PANTHER" id="PTHR12887">
    <property type="entry name" value="NANOS PROTEIN"/>
    <property type="match status" value="1"/>
</dbReference>
<keyword evidence="2" id="KW-0963">Cytoplasm</keyword>
<dbReference type="InterPro" id="IPR008705">
    <property type="entry name" value="Nanos/Xcar2"/>
</dbReference>
<reference evidence="11 12" key="1">
    <citation type="submission" date="2024-03" db="EMBL/GenBank/DDBJ databases">
        <title>The genome assembly and annotation of the cricket Gryllus longicercus Weissman &amp; Gray.</title>
        <authorList>
            <person name="Szrajer S."/>
            <person name="Gray D."/>
            <person name="Ylla G."/>
        </authorList>
    </citation>
    <scope>NUCLEOTIDE SEQUENCE [LARGE SCALE GENOMIC DNA]</scope>
    <source>
        <strain evidence="11">DAG 2021-001</strain>
        <tissue evidence="11">Whole body minus gut</tissue>
    </source>
</reference>
<evidence type="ECO:0000256" key="9">
    <source>
        <dbReference type="SAM" id="MobiDB-lite"/>
    </source>
</evidence>
<evidence type="ECO:0000313" key="12">
    <source>
        <dbReference type="Proteomes" id="UP001378592"/>
    </source>
</evidence>
<evidence type="ECO:0000256" key="1">
    <source>
        <dbReference type="ARBA" id="ARBA00004496"/>
    </source>
</evidence>
<evidence type="ECO:0000256" key="4">
    <source>
        <dbReference type="ARBA" id="ARBA00022771"/>
    </source>
</evidence>
<evidence type="ECO:0000259" key="10">
    <source>
        <dbReference type="PROSITE" id="PS51522"/>
    </source>
</evidence>
<sequence>MAVCSSRMLKWFPFNPSLSEEMERLFAPASDSYDDIMEEFRANGQDSEYCPDSEEELPGTLRGPGSRPRRGKGLGLVLAGSGFMGRALPPPPPPPAVVAQGPGVGAAAALALAMRAPPPPPAAQPPPTPPAAQPATTAASAIANPAAAAAAAAAFALGLLPPPGAGLHCAFCRNNGETVEFYSGHILKDAKGRVQCPILRAYTCPNCGANGDRAHTLKYCPMGAAVAAALEWPSPALQQATPAAVAAAAAAARPQPLGAAGAAKALQAAMAAAPRGLCSKALASASAGGRRRRSFRRSY</sequence>
<comment type="similarity">
    <text evidence="8">Belongs to the nanos family.</text>
</comment>
<evidence type="ECO:0000256" key="5">
    <source>
        <dbReference type="ARBA" id="ARBA00022833"/>
    </source>
</evidence>
<keyword evidence="5" id="KW-0862">Zinc</keyword>
<evidence type="ECO:0000256" key="2">
    <source>
        <dbReference type="ARBA" id="ARBA00022490"/>
    </source>
</evidence>
<evidence type="ECO:0000256" key="3">
    <source>
        <dbReference type="ARBA" id="ARBA00022723"/>
    </source>
</evidence>
<dbReference type="GO" id="GO:0006417">
    <property type="term" value="P:regulation of translation"/>
    <property type="evidence" value="ECO:0007669"/>
    <property type="project" value="UniProtKB-UniRule"/>
</dbReference>
<keyword evidence="6 8" id="KW-0810">Translation regulation</keyword>
<comment type="subcellular location">
    <subcellularLocation>
        <location evidence="1">Cytoplasm</location>
    </subcellularLocation>
</comment>
<evidence type="ECO:0000256" key="7">
    <source>
        <dbReference type="ARBA" id="ARBA00022884"/>
    </source>
</evidence>
<dbReference type="GO" id="GO:0008270">
    <property type="term" value="F:zinc ion binding"/>
    <property type="evidence" value="ECO:0007669"/>
    <property type="project" value="UniProtKB-KW"/>
</dbReference>
<name>A0AAN9ZA95_9ORTH</name>
<dbReference type="GO" id="GO:0003723">
    <property type="term" value="F:RNA binding"/>
    <property type="evidence" value="ECO:0007669"/>
    <property type="project" value="UniProtKB-UniRule"/>
</dbReference>
<feature type="compositionally biased region" description="Pro residues" evidence="9">
    <location>
        <begin position="116"/>
        <end position="132"/>
    </location>
</feature>
<evidence type="ECO:0000313" key="11">
    <source>
        <dbReference type="EMBL" id="KAK7874318.1"/>
    </source>
</evidence>
<proteinExistence type="inferred from homology"/>
<feature type="domain" description="Nanos-type" evidence="10">
    <location>
        <begin position="168"/>
        <end position="222"/>
    </location>
</feature>
<dbReference type="EMBL" id="JAZDUA010000003">
    <property type="protein sequence ID" value="KAK7874318.1"/>
    <property type="molecule type" value="Genomic_DNA"/>
</dbReference>
<evidence type="ECO:0000256" key="6">
    <source>
        <dbReference type="ARBA" id="ARBA00022845"/>
    </source>
</evidence>
<comment type="caution">
    <text evidence="11">The sequence shown here is derived from an EMBL/GenBank/DDBJ whole genome shotgun (WGS) entry which is preliminary data.</text>
</comment>
<evidence type="ECO:0000256" key="8">
    <source>
        <dbReference type="PROSITE-ProRule" id="PRU00855"/>
    </source>
</evidence>
<gene>
    <name evidence="11" type="ORF">R5R35_007793</name>
</gene>
<dbReference type="InterPro" id="IPR024161">
    <property type="entry name" value="Znf_nanos-typ"/>
</dbReference>
<feature type="region of interest" description="Disordered" evidence="9">
    <location>
        <begin position="44"/>
        <end position="72"/>
    </location>
</feature>
<dbReference type="GO" id="GO:0005737">
    <property type="term" value="C:cytoplasm"/>
    <property type="evidence" value="ECO:0007669"/>
    <property type="project" value="UniProtKB-SubCell"/>
</dbReference>
<feature type="region of interest" description="Disordered" evidence="9">
    <location>
        <begin position="115"/>
        <end position="138"/>
    </location>
</feature>
<keyword evidence="4 8" id="KW-0863">Zinc-finger</keyword>
<dbReference type="AlphaFoldDB" id="A0AAN9ZA95"/>
<protein>
    <recommendedName>
        <fullName evidence="10">Nanos-type domain-containing protein</fullName>
    </recommendedName>
</protein>
<keyword evidence="7 8" id="KW-0694">RNA-binding</keyword>
<keyword evidence="3" id="KW-0479">Metal-binding</keyword>
<dbReference type="Gene3D" id="4.10.60.30">
    <property type="entry name" value="Nanos, RNA-binding domain"/>
    <property type="match status" value="1"/>
</dbReference>